<dbReference type="InterPro" id="IPR039910">
    <property type="entry name" value="D15-like"/>
</dbReference>
<protein>
    <recommendedName>
        <fullName evidence="6">Bacterial surface antigen (D15) domain-containing protein</fullName>
    </recommendedName>
</protein>
<dbReference type="Pfam" id="PF01103">
    <property type="entry name" value="Omp85"/>
    <property type="match status" value="1"/>
</dbReference>
<dbReference type="PANTHER" id="PTHR12815:SF47">
    <property type="entry name" value="TRANSLOCATION AND ASSEMBLY MODULE SUBUNIT TAMA"/>
    <property type="match status" value="1"/>
</dbReference>
<gene>
    <name evidence="7" type="ORF">MC378_08410</name>
</gene>
<dbReference type="Proteomes" id="UP001139369">
    <property type="component" value="Unassembled WGS sequence"/>
</dbReference>
<dbReference type="GO" id="GO:0019867">
    <property type="term" value="C:outer membrane"/>
    <property type="evidence" value="ECO:0007669"/>
    <property type="project" value="InterPro"/>
</dbReference>
<feature type="domain" description="Bacterial surface antigen (D15)" evidence="6">
    <location>
        <begin position="520"/>
        <end position="811"/>
    </location>
</feature>
<evidence type="ECO:0000256" key="4">
    <source>
        <dbReference type="ARBA" id="ARBA00023136"/>
    </source>
</evidence>
<dbReference type="EMBL" id="JAKQYM010000005">
    <property type="protein sequence ID" value="MCI2229186.1"/>
    <property type="molecule type" value="Genomic_DNA"/>
</dbReference>
<keyword evidence="8" id="KW-1185">Reference proteome</keyword>
<keyword evidence="5" id="KW-0998">Cell outer membrane</keyword>
<accession>A0A9X1VTK8</accession>
<dbReference type="PANTHER" id="PTHR12815">
    <property type="entry name" value="SORTING AND ASSEMBLY MACHINERY SAMM50 PROTEIN FAMILY MEMBER"/>
    <property type="match status" value="1"/>
</dbReference>
<evidence type="ECO:0000256" key="2">
    <source>
        <dbReference type="ARBA" id="ARBA00022692"/>
    </source>
</evidence>
<organism evidence="7 8">
    <name type="scientific">Polaribacter marinus</name>
    <dbReference type="NCBI Taxonomy" id="2916838"/>
    <lineage>
        <taxon>Bacteria</taxon>
        <taxon>Pseudomonadati</taxon>
        <taxon>Bacteroidota</taxon>
        <taxon>Flavobacteriia</taxon>
        <taxon>Flavobacteriales</taxon>
        <taxon>Flavobacteriaceae</taxon>
    </lineage>
</organism>
<keyword evidence="3" id="KW-0732">Signal</keyword>
<keyword evidence="4" id="KW-0472">Membrane</keyword>
<dbReference type="Gene3D" id="3.10.20.310">
    <property type="entry name" value="membrane protein fhac"/>
    <property type="match status" value="1"/>
</dbReference>
<dbReference type="AlphaFoldDB" id="A0A9X1VTK8"/>
<name>A0A9X1VTK8_9FLAO</name>
<evidence type="ECO:0000313" key="7">
    <source>
        <dbReference type="EMBL" id="MCI2229186.1"/>
    </source>
</evidence>
<comment type="caution">
    <text evidence="7">The sequence shown here is derived from an EMBL/GenBank/DDBJ whole genome shotgun (WGS) entry which is preliminary data.</text>
</comment>
<proteinExistence type="predicted"/>
<reference evidence="7" key="1">
    <citation type="submission" date="2022-02" db="EMBL/GenBank/DDBJ databases">
        <title>Polaribacter sp. MSW13, isolated from seawater.</title>
        <authorList>
            <person name="Kristyanto S."/>
            <person name="Jung J."/>
            <person name="Jeon C.O."/>
        </authorList>
    </citation>
    <scope>NUCLEOTIDE SEQUENCE</scope>
    <source>
        <strain evidence="7">MSW13</strain>
    </source>
</reference>
<evidence type="ECO:0000256" key="1">
    <source>
        <dbReference type="ARBA" id="ARBA00004370"/>
    </source>
</evidence>
<evidence type="ECO:0000259" key="6">
    <source>
        <dbReference type="Pfam" id="PF01103"/>
    </source>
</evidence>
<evidence type="ECO:0000313" key="8">
    <source>
        <dbReference type="Proteomes" id="UP001139369"/>
    </source>
</evidence>
<evidence type="ECO:0000256" key="3">
    <source>
        <dbReference type="ARBA" id="ARBA00022729"/>
    </source>
</evidence>
<keyword evidence="2" id="KW-0812">Transmembrane</keyword>
<evidence type="ECO:0000256" key="5">
    <source>
        <dbReference type="ARBA" id="ARBA00023237"/>
    </source>
</evidence>
<dbReference type="Gene3D" id="2.40.160.50">
    <property type="entry name" value="membrane protein fhac: a member of the omp85/tpsb transporter family"/>
    <property type="match status" value="1"/>
</dbReference>
<sequence length="840" mass="96953">MKNTIFDFDSTAKVMKKLSFYFLLTFFLVSCNSTKHVAEDEYMLTQNYIYVDSVKNKSSELQKYVLQKPNPRFLGLPFGLYFHNIGNHEKPKTPIEWGKKNPRSYNFIKTIFSEKQSIAYAKSFINLNKWFLKYDAPEIISKKKVKRTSDNLWAYYKTQGYFKSKVDTIVKLHKDKKATVEYHITKGKPTVLDTISIKIESPVLDSIYKNSGRTSLLKTGNQYKDQTFRYEAKKVVKLFRNNGIYNFMESALGFYVDSTRKDNKTNVNFIISGNRLTEQNGNYIEKPYKVHKIKEVNVITDYSFTKKDKTHKDSISYNGINFLAHNKIKYNPKYLSQSIFLKPGEIYKDTLRNLTRTHLKSLKNFKSTNIKFSTIPGSDNELKMDVFLAPIEKYTLGFETELTHSNIRNIGTSAKFSIINRNALRGAELLKLSFLGSYFNSNNGPGWEIGADASLEVPRFVVPFGWSKFVPKEMSPRTLFSIGSSFQKNIGLDRQTFTILADYKWQFNSKKTIQLEVFNTQYIQNLNIDRFFNIYSSEYNNLNTVAQVFYNDATRKLNLPDEAISFMNMVSTNTNFKNTNPVEYNSNLNILNRYNIVTSDFLIPTIAYSFTYNSQSDFKDNNFSFFKIRIANSGNILGLLSKKTNANNKKTFLNIPLAQYFKTDIEYKQFWDIGTKNSVFGFRTFLGTIITYDNSAIPFTKSYFAGGSNDIRAWQTYELGPGSRNTGLEYNIGSLKFLTSAEYRFDVFSKLKGALFIDAGNIWDITGSSFVDEDSTFDGFNSLSDIAIGSGFGARLDFNFLILRLDIGFKTYEPYLNDKKWFKNYNFANATYNIGINYPF</sequence>
<dbReference type="PROSITE" id="PS51257">
    <property type="entry name" value="PROKAR_LIPOPROTEIN"/>
    <property type="match status" value="1"/>
</dbReference>
<comment type="subcellular location">
    <subcellularLocation>
        <location evidence="1">Membrane</location>
    </subcellularLocation>
</comment>
<dbReference type="InterPro" id="IPR000184">
    <property type="entry name" value="Bac_surfAg_D15"/>
</dbReference>